<gene>
    <name evidence="2" type="ORF">JVT61DRAFT_1754</name>
</gene>
<dbReference type="EMBL" id="JAGFBS010000011">
    <property type="protein sequence ID" value="KAG6376736.1"/>
    <property type="molecule type" value="Genomic_DNA"/>
</dbReference>
<dbReference type="AlphaFoldDB" id="A0A8I2YRA4"/>
<proteinExistence type="predicted"/>
<feature type="region of interest" description="Disordered" evidence="1">
    <location>
        <begin position="27"/>
        <end position="118"/>
    </location>
</feature>
<name>A0A8I2YRA4_9AGAM</name>
<evidence type="ECO:0000313" key="3">
    <source>
        <dbReference type="Proteomes" id="UP000683000"/>
    </source>
</evidence>
<sequence length="192" mass="20966">MPTFPPHAMVATGSDLVTTRLTLASPTLTTTTMRRRDRSLAHPSSSLTSQLTTTCPGPGPLPLLTHDMTTRRRDDDAPSPPPSHSPTTRRRNPMVPTHSRPSLNPPSPPVPPSPIAPPPRTLAVQTCAHVTIQLATPHWCANKHVRLGHANVLVYSPLDHHPHPPAVLYPRCTRDPRTGYGTRNFTRARSTT</sequence>
<accession>A0A8I2YRA4</accession>
<comment type="caution">
    <text evidence="2">The sequence shown here is derived from an EMBL/GenBank/DDBJ whole genome shotgun (WGS) entry which is preliminary data.</text>
</comment>
<keyword evidence="3" id="KW-1185">Reference proteome</keyword>
<feature type="compositionally biased region" description="Low complexity" evidence="1">
    <location>
        <begin position="44"/>
        <end position="56"/>
    </location>
</feature>
<evidence type="ECO:0000256" key="1">
    <source>
        <dbReference type="SAM" id="MobiDB-lite"/>
    </source>
</evidence>
<dbReference type="Proteomes" id="UP000683000">
    <property type="component" value="Unassembled WGS sequence"/>
</dbReference>
<evidence type="ECO:0000313" key="2">
    <source>
        <dbReference type="EMBL" id="KAG6376736.1"/>
    </source>
</evidence>
<feature type="compositionally biased region" description="Pro residues" evidence="1">
    <location>
        <begin position="103"/>
        <end position="118"/>
    </location>
</feature>
<reference evidence="2" key="1">
    <citation type="submission" date="2021-03" db="EMBL/GenBank/DDBJ databases">
        <title>Evolutionary innovations through gain and loss of genes in the ectomycorrhizal Boletales.</title>
        <authorList>
            <person name="Wu G."/>
            <person name="Miyauchi S."/>
            <person name="Morin E."/>
            <person name="Yang Z.-L."/>
            <person name="Xu J."/>
            <person name="Martin F.M."/>
        </authorList>
    </citation>
    <scope>NUCLEOTIDE SEQUENCE</scope>
    <source>
        <strain evidence="2">BR01</strain>
    </source>
</reference>
<organism evidence="2 3">
    <name type="scientific">Boletus reticuloceps</name>
    <dbReference type="NCBI Taxonomy" id="495285"/>
    <lineage>
        <taxon>Eukaryota</taxon>
        <taxon>Fungi</taxon>
        <taxon>Dikarya</taxon>
        <taxon>Basidiomycota</taxon>
        <taxon>Agaricomycotina</taxon>
        <taxon>Agaricomycetes</taxon>
        <taxon>Agaricomycetidae</taxon>
        <taxon>Boletales</taxon>
        <taxon>Boletineae</taxon>
        <taxon>Boletaceae</taxon>
        <taxon>Boletoideae</taxon>
        <taxon>Boletus</taxon>
    </lineage>
</organism>
<protein>
    <submittedName>
        <fullName evidence="2">Uncharacterized protein</fullName>
    </submittedName>
</protein>